<sequence>MNHLHLLHLLHGLKQVLRSQIGDRLGGRARVRAKPDRGCRGRPIASDYKQSESKLRYVWFSSPGSDSTGMCGSPRPGCHENKLELGMCGSPRPLTYRMMPPRLT</sequence>
<evidence type="ECO:0000313" key="1">
    <source>
        <dbReference type="EMBL" id="CAD1824744.1"/>
    </source>
</evidence>
<name>A0A6V7P2B3_ANACO</name>
<dbReference type="AlphaFoldDB" id="A0A6V7P2B3"/>
<protein>
    <submittedName>
        <fullName evidence="1">Uncharacterized protein</fullName>
    </submittedName>
</protein>
<gene>
    <name evidence="1" type="ORF">CB5_LOCUS7955</name>
</gene>
<dbReference type="EMBL" id="LR862144">
    <property type="protein sequence ID" value="CAD1824744.1"/>
    <property type="molecule type" value="Genomic_DNA"/>
</dbReference>
<reference evidence="1" key="1">
    <citation type="submission" date="2020-07" db="EMBL/GenBank/DDBJ databases">
        <authorList>
            <person name="Lin J."/>
        </authorList>
    </citation>
    <scope>NUCLEOTIDE SEQUENCE</scope>
</reference>
<proteinExistence type="predicted"/>
<organism evidence="1">
    <name type="scientific">Ananas comosus var. bracteatus</name>
    <name type="common">red pineapple</name>
    <dbReference type="NCBI Taxonomy" id="296719"/>
    <lineage>
        <taxon>Eukaryota</taxon>
        <taxon>Viridiplantae</taxon>
        <taxon>Streptophyta</taxon>
        <taxon>Embryophyta</taxon>
        <taxon>Tracheophyta</taxon>
        <taxon>Spermatophyta</taxon>
        <taxon>Magnoliopsida</taxon>
        <taxon>Liliopsida</taxon>
        <taxon>Poales</taxon>
        <taxon>Bromeliaceae</taxon>
        <taxon>Bromelioideae</taxon>
        <taxon>Ananas</taxon>
    </lineage>
</organism>
<accession>A0A6V7P2B3</accession>